<dbReference type="FunCoup" id="G3AIU0">
    <property type="interactions" value="42"/>
</dbReference>
<dbReference type="InParanoid" id="G3AIU0"/>
<dbReference type="Gene3D" id="3.40.50.12120">
    <property type="entry name" value="POC1 chaperone"/>
    <property type="match status" value="1"/>
</dbReference>
<organism evidence="3">
    <name type="scientific">Spathaspora passalidarum (strain NRRL Y-27907 / 11-Y1)</name>
    <dbReference type="NCBI Taxonomy" id="619300"/>
    <lineage>
        <taxon>Eukaryota</taxon>
        <taxon>Fungi</taxon>
        <taxon>Dikarya</taxon>
        <taxon>Ascomycota</taxon>
        <taxon>Saccharomycotina</taxon>
        <taxon>Pichiomycetes</taxon>
        <taxon>Debaryomycetaceae</taxon>
        <taxon>Spathaspora</taxon>
    </lineage>
</organism>
<dbReference type="RefSeq" id="XP_007373335.1">
    <property type="nucleotide sequence ID" value="XM_007373273.1"/>
</dbReference>
<dbReference type="STRING" id="619300.G3AIU0"/>
<evidence type="ECO:0000313" key="2">
    <source>
        <dbReference type="EMBL" id="EGW33751.1"/>
    </source>
</evidence>
<dbReference type="GO" id="GO:0043248">
    <property type="term" value="P:proteasome assembly"/>
    <property type="evidence" value="ECO:0007669"/>
    <property type="project" value="InterPro"/>
</dbReference>
<feature type="region of interest" description="Disordered" evidence="1">
    <location>
        <begin position="1"/>
        <end position="27"/>
    </location>
</feature>
<evidence type="ECO:0008006" key="4">
    <source>
        <dbReference type="Google" id="ProtNLM"/>
    </source>
</evidence>
<name>G3AIU0_SPAPN</name>
<keyword evidence="3" id="KW-1185">Reference proteome</keyword>
<dbReference type="EMBL" id="GL996500">
    <property type="protein sequence ID" value="EGW33751.1"/>
    <property type="molecule type" value="Genomic_DNA"/>
</dbReference>
<dbReference type="HOGENOM" id="CLU_082454_0_0_1"/>
<dbReference type="KEGG" id="spaa:SPAPADRAFT_59115"/>
<dbReference type="OrthoDB" id="3980818at2759"/>
<evidence type="ECO:0000313" key="3">
    <source>
        <dbReference type="Proteomes" id="UP000000709"/>
    </source>
</evidence>
<protein>
    <recommendedName>
        <fullName evidence="4">Proteasome assembly chaperone 1</fullName>
    </recommendedName>
</protein>
<dbReference type="Proteomes" id="UP000000709">
    <property type="component" value="Unassembled WGS sequence"/>
</dbReference>
<sequence>MLIKPINDIRNPRHILDDDTDDTTPHPIPTVSIDLQTSSIGNIVVIPKTISILQDELSSLTQVGTVKIEYPELVQTTSEESQLDYDEDEQLYSAIRQRELDTKYPTAQIPIYSISNGNVVLTVPHFYNTIAYNVLARQLVKVGNPKQWILLSPCSMNNNQTIAILESNPLLEVIPVLTPPHTVTGISAAIISQLPPSAKLIPLVLNSEGQPGFEKSDNDAIIDICVILGEVLQIEDKEDYLKRVSSKVRKFNGYSNLGMYI</sequence>
<dbReference type="InterPro" id="IPR018855">
    <property type="entry name" value="Psome_chaperone_1_fun"/>
</dbReference>
<dbReference type="OMA" id="PCQLNNN"/>
<gene>
    <name evidence="2" type="ORF">SPAPADRAFT_59115</name>
</gene>
<dbReference type="GeneID" id="18872780"/>
<dbReference type="AlphaFoldDB" id="G3AIU0"/>
<reference evidence="2 3" key="1">
    <citation type="journal article" date="2011" name="Proc. Natl. Acad. Sci. U.S.A.">
        <title>Comparative genomics of xylose-fermenting fungi for enhanced biofuel production.</title>
        <authorList>
            <person name="Wohlbach D.J."/>
            <person name="Kuo A."/>
            <person name="Sato T.K."/>
            <person name="Potts K.M."/>
            <person name="Salamov A.A."/>
            <person name="LaButti K.M."/>
            <person name="Sun H."/>
            <person name="Clum A."/>
            <person name="Pangilinan J.L."/>
            <person name="Lindquist E.A."/>
            <person name="Lucas S."/>
            <person name="Lapidus A."/>
            <person name="Jin M."/>
            <person name="Gunawan C."/>
            <person name="Balan V."/>
            <person name="Dale B.E."/>
            <person name="Jeffries T.W."/>
            <person name="Zinkel R."/>
            <person name="Barry K.W."/>
            <person name="Grigoriev I.V."/>
            <person name="Gasch A.P."/>
        </authorList>
    </citation>
    <scope>NUCLEOTIDE SEQUENCE [LARGE SCALE GENOMIC DNA]</scope>
    <source>
        <strain evidence="3">NRRL Y-27907 / 11-Y1</strain>
    </source>
</reference>
<dbReference type="eggNOG" id="ENOG502RY9B">
    <property type="taxonomic scope" value="Eukaryota"/>
</dbReference>
<dbReference type="InterPro" id="IPR038605">
    <property type="entry name" value="Pba1_sf"/>
</dbReference>
<accession>G3AIU0</accession>
<dbReference type="Pfam" id="PF10450">
    <property type="entry name" value="POC1"/>
    <property type="match status" value="1"/>
</dbReference>
<evidence type="ECO:0000256" key="1">
    <source>
        <dbReference type="SAM" id="MobiDB-lite"/>
    </source>
</evidence>
<proteinExistence type="predicted"/>